<feature type="domain" description="Ig-like" evidence="6">
    <location>
        <begin position="89"/>
        <end position="176"/>
    </location>
</feature>
<evidence type="ECO:0000256" key="3">
    <source>
        <dbReference type="ARBA" id="ARBA00023157"/>
    </source>
</evidence>
<evidence type="ECO:0000256" key="4">
    <source>
        <dbReference type="ARBA" id="ARBA00023319"/>
    </source>
</evidence>
<dbReference type="InterPro" id="IPR013783">
    <property type="entry name" value="Ig-like_fold"/>
</dbReference>
<keyword evidence="2" id="KW-0677">Repeat</keyword>
<dbReference type="Proteomes" id="UP001044222">
    <property type="component" value="Chromosome 13"/>
</dbReference>
<dbReference type="Gene3D" id="2.60.40.10">
    <property type="entry name" value="Immunoglobulins"/>
    <property type="match status" value="2"/>
</dbReference>
<dbReference type="Pfam" id="PF07679">
    <property type="entry name" value="I-set"/>
    <property type="match status" value="1"/>
</dbReference>
<evidence type="ECO:0000259" key="6">
    <source>
        <dbReference type="PROSITE" id="PS50835"/>
    </source>
</evidence>
<accession>A0A9D3LV47</accession>
<keyword evidence="1" id="KW-0732">Signal</keyword>
<dbReference type="InterPro" id="IPR013098">
    <property type="entry name" value="Ig_I-set"/>
</dbReference>
<keyword evidence="3" id="KW-1015">Disulfide bond</keyword>
<dbReference type="Pfam" id="PF13927">
    <property type="entry name" value="Ig_3"/>
    <property type="match status" value="1"/>
</dbReference>
<dbReference type="SMART" id="SM00409">
    <property type="entry name" value="IG"/>
    <property type="match status" value="2"/>
</dbReference>
<reference evidence="7" key="1">
    <citation type="submission" date="2021-01" db="EMBL/GenBank/DDBJ databases">
        <title>A chromosome-scale assembly of European eel, Anguilla anguilla.</title>
        <authorList>
            <person name="Henkel C."/>
            <person name="Jong-Raadsen S.A."/>
            <person name="Dufour S."/>
            <person name="Weltzien F.-A."/>
            <person name="Palstra A.P."/>
            <person name="Pelster B."/>
            <person name="Spaink H.P."/>
            <person name="Van Den Thillart G.E."/>
            <person name="Jansen H."/>
            <person name="Zahm M."/>
            <person name="Klopp C."/>
            <person name="Cedric C."/>
            <person name="Louis A."/>
            <person name="Berthelot C."/>
            <person name="Parey E."/>
            <person name="Roest Crollius H."/>
            <person name="Montfort J."/>
            <person name="Robinson-Rechavi M."/>
            <person name="Bucao C."/>
            <person name="Bouchez O."/>
            <person name="Gislard M."/>
            <person name="Lluch J."/>
            <person name="Milhes M."/>
            <person name="Lampietro C."/>
            <person name="Lopez Roques C."/>
            <person name="Donnadieu C."/>
            <person name="Braasch I."/>
            <person name="Desvignes T."/>
            <person name="Postlethwait J."/>
            <person name="Bobe J."/>
            <person name="Guiguen Y."/>
            <person name="Dirks R."/>
        </authorList>
    </citation>
    <scope>NUCLEOTIDE SEQUENCE</scope>
    <source>
        <strain evidence="7">Tag_6206</strain>
        <tissue evidence="7">Liver</tissue>
    </source>
</reference>
<evidence type="ECO:0000313" key="7">
    <source>
        <dbReference type="EMBL" id="KAG5837542.1"/>
    </source>
</evidence>
<name>A0A9D3LV47_ANGAN</name>
<evidence type="ECO:0000256" key="5">
    <source>
        <dbReference type="SAM" id="MobiDB-lite"/>
    </source>
</evidence>
<sequence length="190" mass="21632">MTEPYGRGGGREPAILECQPPRGHPEPTIYWKKDKVRIDDKEDRITIRGGKLMISNTRKSDAGMYVCVGTNMVGERDSETAQLTVFERPTFLRRPINQVVLEEEFVEFRCQVQGDPQPSVRWRKDDVDVPRGRYEIKYDKEDYLLRIKKAAGGDEGTYTCVAENRVGKVEASATLTVRGRSGQMLFSVEL</sequence>
<comment type="caution">
    <text evidence="7">The sequence shown here is derived from an EMBL/GenBank/DDBJ whole genome shotgun (WGS) entry which is preliminary data.</text>
</comment>
<dbReference type="PANTHER" id="PTHR12231">
    <property type="entry name" value="CTX-RELATED TYPE I TRANSMEMBRANE PROTEIN"/>
    <property type="match status" value="1"/>
</dbReference>
<dbReference type="PANTHER" id="PTHR12231:SF242">
    <property type="entry name" value="ROUNDABOUT HOMOLOG 2"/>
    <property type="match status" value="1"/>
</dbReference>
<feature type="domain" description="Ig-like" evidence="6">
    <location>
        <begin position="10"/>
        <end position="84"/>
    </location>
</feature>
<dbReference type="SUPFAM" id="SSF48726">
    <property type="entry name" value="Immunoglobulin"/>
    <property type="match status" value="2"/>
</dbReference>
<dbReference type="InterPro" id="IPR003599">
    <property type="entry name" value="Ig_sub"/>
</dbReference>
<dbReference type="FunFam" id="2.60.40.10:FF:000043">
    <property type="entry name" value="roundabout homolog 2 isoform X2"/>
    <property type="match status" value="1"/>
</dbReference>
<dbReference type="InterPro" id="IPR036179">
    <property type="entry name" value="Ig-like_dom_sf"/>
</dbReference>
<dbReference type="InterPro" id="IPR003598">
    <property type="entry name" value="Ig_sub2"/>
</dbReference>
<dbReference type="SMART" id="SM00408">
    <property type="entry name" value="IGc2"/>
    <property type="match status" value="2"/>
</dbReference>
<dbReference type="InterPro" id="IPR051170">
    <property type="entry name" value="Neural/epithelial_adhesion"/>
</dbReference>
<dbReference type="InterPro" id="IPR007110">
    <property type="entry name" value="Ig-like_dom"/>
</dbReference>
<keyword evidence="8" id="KW-1185">Reference proteome</keyword>
<dbReference type="EMBL" id="JAFIRN010000013">
    <property type="protein sequence ID" value="KAG5837542.1"/>
    <property type="molecule type" value="Genomic_DNA"/>
</dbReference>
<protein>
    <recommendedName>
        <fullName evidence="6">Ig-like domain-containing protein</fullName>
    </recommendedName>
</protein>
<dbReference type="FunFam" id="2.60.40.10:FF:000053">
    <property type="entry name" value="Roundabout guidance receptor 1"/>
    <property type="match status" value="1"/>
</dbReference>
<feature type="region of interest" description="Disordered" evidence="5">
    <location>
        <begin position="1"/>
        <end position="24"/>
    </location>
</feature>
<evidence type="ECO:0000256" key="1">
    <source>
        <dbReference type="ARBA" id="ARBA00022729"/>
    </source>
</evidence>
<dbReference type="AlphaFoldDB" id="A0A9D3LV47"/>
<proteinExistence type="predicted"/>
<evidence type="ECO:0000256" key="2">
    <source>
        <dbReference type="ARBA" id="ARBA00022737"/>
    </source>
</evidence>
<evidence type="ECO:0000313" key="8">
    <source>
        <dbReference type="Proteomes" id="UP001044222"/>
    </source>
</evidence>
<gene>
    <name evidence="7" type="ORF">ANANG_G00240430</name>
</gene>
<organism evidence="7 8">
    <name type="scientific">Anguilla anguilla</name>
    <name type="common">European freshwater eel</name>
    <name type="synonym">Muraena anguilla</name>
    <dbReference type="NCBI Taxonomy" id="7936"/>
    <lineage>
        <taxon>Eukaryota</taxon>
        <taxon>Metazoa</taxon>
        <taxon>Chordata</taxon>
        <taxon>Craniata</taxon>
        <taxon>Vertebrata</taxon>
        <taxon>Euteleostomi</taxon>
        <taxon>Actinopterygii</taxon>
        <taxon>Neopterygii</taxon>
        <taxon>Teleostei</taxon>
        <taxon>Anguilliformes</taxon>
        <taxon>Anguillidae</taxon>
        <taxon>Anguilla</taxon>
    </lineage>
</organism>
<keyword evidence="4" id="KW-0393">Immunoglobulin domain</keyword>
<dbReference type="PROSITE" id="PS50835">
    <property type="entry name" value="IG_LIKE"/>
    <property type="match status" value="2"/>
</dbReference>